<reference evidence="1" key="2">
    <citation type="submission" date="2018-05" db="EMBL/GenBank/DDBJ databases">
        <title>OgluRS3 (Oryza glumaepatula Reference Sequence Version 3).</title>
        <authorList>
            <person name="Zhang J."/>
            <person name="Kudrna D."/>
            <person name="Lee S."/>
            <person name="Talag J."/>
            <person name="Welchert J."/>
            <person name="Wing R.A."/>
        </authorList>
    </citation>
    <scope>NUCLEOTIDE SEQUENCE [LARGE SCALE GENOMIC DNA]</scope>
</reference>
<dbReference type="AlphaFoldDB" id="A0A0E0AG02"/>
<dbReference type="HOGENOM" id="CLU_1162654_0_0_1"/>
<evidence type="ECO:0000313" key="2">
    <source>
        <dbReference type="Proteomes" id="UP000026961"/>
    </source>
</evidence>
<sequence>MAVRLVHSLADIEAAAEEAEAAGAGPVYFLIASDASLAEASAIRRRLGDGGPGGYFLFNPNMARRKEEAKACVDGHFWKLMKDWEGAIDDQITKVEGDLKEVDGKVLSGAALNLPCTSFQWREAFDGISTRTTVHPGNDPIPVMNYSAFSLVAPPPPIIPLGGFPHPEVELLPSLEALSFGSFRELNREILQVRLDLLNSMKGELKARVNNLLEEAVNTRSHIGAGLFNNYSFVGYEK</sequence>
<organism evidence="1">
    <name type="scientific">Oryza glumipatula</name>
    <dbReference type="NCBI Taxonomy" id="40148"/>
    <lineage>
        <taxon>Eukaryota</taxon>
        <taxon>Viridiplantae</taxon>
        <taxon>Streptophyta</taxon>
        <taxon>Embryophyta</taxon>
        <taxon>Tracheophyta</taxon>
        <taxon>Spermatophyta</taxon>
        <taxon>Magnoliopsida</taxon>
        <taxon>Liliopsida</taxon>
        <taxon>Poales</taxon>
        <taxon>Poaceae</taxon>
        <taxon>BOP clade</taxon>
        <taxon>Oryzoideae</taxon>
        <taxon>Oryzeae</taxon>
        <taxon>Oryzinae</taxon>
        <taxon>Oryza</taxon>
    </lineage>
</organism>
<proteinExistence type="predicted"/>
<dbReference type="EnsemblPlants" id="OGLUM07G03150.1">
    <property type="protein sequence ID" value="OGLUM07G03150.1"/>
    <property type="gene ID" value="OGLUM07G03150"/>
</dbReference>
<accession>A0A0E0AG02</accession>
<name>A0A0E0AG02_9ORYZ</name>
<keyword evidence="2" id="KW-1185">Reference proteome</keyword>
<dbReference type="Gramene" id="OGLUM07G03150.1">
    <property type="protein sequence ID" value="OGLUM07G03150.1"/>
    <property type="gene ID" value="OGLUM07G03150"/>
</dbReference>
<reference evidence="1" key="1">
    <citation type="submission" date="2015-04" db="UniProtKB">
        <authorList>
            <consortium name="EnsemblPlants"/>
        </authorList>
    </citation>
    <scope>IDENTIFICATION</scope>
</reference>
<dbReference type="Proteomes" id="UP000026961">
    <property type="component" value="Chromosome 7"/>
</dbReference>
<protein>
    <submittedName>
        <fullName evidence="1">Uncharacterized protein</fullName>
    </submittedName>
</protein>
<evidence type="ECO:0000313" key="1">
    <source>
        <dbReference type="EnsemblPlants" id="OGLUM07G03150.1"/>
    </source>
</evidence>